<protein>
    <submittedName>
        <fullName evidence="3">Zinc-binding alcohol dehydrogenase family protein</fullName>
    </submittedName>
</protein>
<dbReference type="SMART" id="SM00829">
    <property type="entry name" value="PKS_ER"/>
    <property type="match status" value="1"/>
</dbReference>
<proteinExistence type="predicted"/>
<comment type="caution">
    <text evidence="3">The sequence shown here is derived from an EMBL/GenBank/DDBJ whole genome shotgun (WGS) entry which is preliminary data.</text>
</comment>
<dbReference type="SUPFAM" id="SSF50129">
    <property type="entry name" value="GroES-like"/>
    <property type="match status" value="1"/>
</dbReference>
<gene>
    <name evidence="3" type="ORF">EKH80_17595</name>
</gene>
<dbReference type="InterPro" id="IPR013149">
    <property type="entry name" value="ADH-like_C"/>
</dbReference>
<dbReference type="EMBL" id="RYYV01000015">
    <property type="protein sequence ID" value="RUL72494.1"/>
    <property type="molecule type" value="Genomic_DNA"/>
</dbReference>
<dbReference type="PANTHER" id="PTHR44154:SF1">
    <property type="entry name" value="QUINONE OXIDOREDUCTASE"/>
    <property type="match status" value="1"/>
</dbReference>
<dbReference type="InterPro" id="IPR011032">
    <property type="entry name" value="GroES-like_sf"/>
</dbReference>
<dbReference type="Pfam" id="PF00107">
    <property type="entry name" value="ADH_zinc_N"/>
    <property type="match status" value="1"/>
</dbReference>
<dbReference type="RefSeq" id="WP_126686090.1">
    <property type="nucleotide sequence ID" value="NZ_RYYV01000015.1"/>
</dbReference>
<dbReference type="InterPro" id="IPR020843">
    <property type="entry name" value="ER"/>
</dbReference>
<dbReference type="Gene3D" id="3.40.50.720">
    <property type="entry name" value="NAD(P)-binding Rossmann-like Domain"/>
    <property type="match status" value="1"/>
</dbReference>
<dbReference type="Proteomes" id="UP000274358">
    <property type="component" value="Unassembled WGS sequence"/>
</dbReference>
<dbReference type="AlphaFoldDB" id="A0A432M2S1"/>
<dbReference type="InterPro" id="IPR036291">
    <property type="entry name" value="NAD(P)-bd_dom_sf"/>
</dbReference>
<dbReference type="SUPFAM" id="SSF51735">
    <property type="entry name" value="NAD(P)-binding Rossmann-fold domains"/>
    <property type="match status" value="1"/>
</dbReference>
<evidence type="ECO:0000313" key="3">
    <source>
        <dbReference type="EMBL" id="RUL72494.1"/>
    </source>
</evidence>
<organism evidence="3 4">
    <name type="scientific">Dyella choica</name>
    <dbReference type="NCBI Taxonomy" id="1927959"/>
    <lineage>
        <taxon>Bacteria</taxon>
        <taxon>Pseudomonadati</taxon>
        <taxon>Pseudomonadota</taxon>
        <taxon>Gammaproteobacteria</taxon>
        <taxon>Lysobacterales</taxon>
        <taxon>Rhodanobacteraceae</taxon>
        <taxon>Dyella</taxon>
    </lineage>
</organism>
<evidence type="ECO:0000256" key="1">
    <source>
        <dbReference type="ARBA" id="ARBA00022857"/>
    </source>
</evidence>
<dbReference type="InterPro" id="IPR013154">
    <property type="entry name" value="ADH-like_N"/>
</dbReference>
<dbReference type="OrthoDB" id="9787435at2"/>
<feature type="domain" description="Enoyl reductase (ER)" evidence="2">
    <location>
        <begin position="10"/>
        <end position="320"/>
    </location>
</feature>
<accession>A0A432M2S1</accession>
<dbReference type="Pfam" id="PF08240">
    <property type="entry name" value="ADH_N"/>
    <property type="match status" value="1"/>
</dbReference>
<sequence>MKALRITRHGPPDVLQYVDVATPDPAADSALVRIHGASVNPSDVKNVSGHFSATTLPRIPGRDFSGVVEQGPREWRGVEVWGTGGDIGSVRDGTHAEFIKLPVGALVRKPAGLDHAQASAIGVNFVVAWLGVVDYVQLREGETIAVIGANGGVGGAVIQIAKSLGCRIIGIDRHPIDASSPAGKRIHAFVPFDEHAVARVRSLDGLANGVDVVFDSVGGIAFETALGLARRRGRVVQISATGRRRVELDLIDFYHNETQLLGADSAKLGVVESARLMQAVAREFDNGKFDPPVIAHRYALAQGREAYEAVAQGTPGRVVIVPC</sequence>
<evidence type="ECO:0000259" key="2">
    <source>
        <dbReference type="SMART" id="SM00829"/>
    </source>
</evidence>
<evidence type="ECO:0000313" key="4">
    <source>
        <dbReference type="Proteomes" id="UP000274358"/>
    </source>
</evidence>
<dbReference type="Gene3D" id="3.90.180.10">
    <property type="entry name" value="Medium-chain alcohol dehydrogenases, catalytic domain"/>
    <property type="match status" value="1"/>
</dbReference>
<dbReference type="GO" id="GO:0016491">
    <property type="term" value="F:oxidoreductase activity"/>
    <property type="evidence" value="ECO:0007669"/>
    <property type="project" value="InterPro"/>
</dbReference>
<keyword evidence="1" id="KW-0521">NADP</keyword>
<dbReference type="InterPro" id="IPR051603">
    <property type="entry name" value="Zinc-ADH_QOR/CCCR"/>
</dbReference>
<name>A0A432M2S1_9GAMM</name>
<reference evidence="3 4" key="1">
    <citation type="submission" date="2018-12" db="EMBL/GenBank/DDBJ databases">
        <title>Dyella dinghuensis sp. nov. DHOA06 and Dyella choica sp. nov. 4M-K27, isolated from forest soil.</title>
        <authorList>
            <person name="Qiu L.-H."/>
            <person name="Gao Z.-H."/>
        </authorList>
    </citation>
    <scope>NUCLEOTIDE SEQUENCE [LARGE SCALE GENOMIC DNA]</scope>
    <source>
        <strain evidence="3 4">4M-K27</strain>
    </source>
</reference>
<dbReference type="PANTHER" id="PTHR44154">
    <property type="entry name" value="QUINONE OXIDOREDUCTASE"/>
    <property type="match status" value="1"/>
</dbReference>
<keyword evidence="4" id="KW-1185">Reference proteome</keyword>